<gene>
    <name evidence="1" type="ORF">PSALAMII_LOCUS3095</name>
</gene>
<dbReference type="OrthoDB" id="5588663at2759"/>
<dbReference type="InterPro" id="IPR032675">
    <property type="entry name" value="LRR_dom_sf"/>
</dbReference>
<reference evidence="1" key="1">
    <citation type="submission" date="2021-07" db="EMBL/GenBank/DDBJ databases">
        <authorList>
            <person name="Branca A.L. A."/>
        </authorList>
    </citation>
    <scope>NUCLEOTIDE SEQUENCE</scope>
</reference>
<protein>
    <recommendedName>
        <fullName evidence="3">F-box domain-containing protein</fullName>
    </recommendedName>
</protein>
<evidence type="ECO:0008006" key="3">
    <source>
        <dbReference type="Google" id="ProtNLM"/>
    </source>
</evidence>
<accession>A0A9W4NDX9</accession>
<keyword evidence="2" id="KW-1185">Reference proteome</keyword>
<comment type="caution">
    <text evidence="1">The sequence shown here is derived from an EMBL/GenBank/DDBJ whole genome shotgun (WGS) entry which is preliminary data.</text>
</comment>
<organism evidence="1 2">
    <name type="scientific">Penicillium salamii</name>
    <dbReference type="NCBI Taxonomy" id="1612424"/>
    <lineage>
        <taxon>Eukaryota</taxon>
        <taxon>Fungi</taxon>
        <taxon>Dikarya</taxon>
        <taxon>Ascomycota</taxon>
        <taxon>Pezizomycotina</taxon>
        <taxon>Eurotiomycetes</taxon>
        <taxon>Eurotiomycetidae</taxon>
        <taxon>Eurotiales</taxon>
        <taxon>Aspergillaceae</taxon>
        <taxon>Penicillium</taxon>
    </lineage>
</organism>
<evidence type="ECO:0000313" key="1">
    <source>
        <dbReference type="EMBL" id="CAG8349138.1"/>
    </source>
</evidence>
<dbReference type="AlphaFoldDB" id="A0A9W4NDX9"/>
<dbReference type="SUPFAM" id="SSF52047">
    <property type="entry name" value="RNI-like"/>
    <property type="match status" value="1"/>
</dbReference>
<name>A0A9W4NDX9_9EURO</name>
<evidence type="ECO:0000313" key="2">
    <source>
        <dbReference type="Proteomes" id="UP001152649"/>
    </source>
</evidence>
<sequence length="387" mass="43583">MDRLQQCADVTYLVFKLLEPKDLANICRVSSFCNAVASPLLYRSVTLGSEAILSEVRDNQLDNGWKWDFTTGICQHQLLLKCLLEFEANPNRELIRELIIDPGACTHRPSSACEFGENLSTFNRSTNPLNVLVRKLPNLKIIRFLNNDELVPPLLDVIANHPKKPIVHLLDAASTNQFSLPIPMVETANITVPRNNEAEDLDIHKLFVACPNLRDLSVTVIGFNTSDWFPMTIPKPYTSPRKILPPLRKLTLSGYPFQDSQISDWRDGFPWHSLRSLTLGPYDNQGIFDVIPSDLRLTELEINIWDPANGFGIDSFLLSFSTLETLRVDGHIPSIAAISSHPLLTALHLGRIGWQDECDVVFTPMEIAKLRRNCPSLVCLELNGKQH</sequence>
<dbReference type="Proteomes" id="UP001152649">
    <property type="component" value="Unassembled WGS sequence"/>
</dbReference>
<dbReference type="Gene3D" id="3.80.10.10">
    <property type="entry name" value="Ribonuclease Inhibitor"/>
    <property type="match status" value="1"/>
</dbReference>
<dbReference type="EMBL" id="CAJVPG010000111">
    <property type="protein sequence ID" value="CAG8349138.1"/>
    <property type="molecule type" value="Genomic_DNA"/>
</dbReference>
<proteinExistence type="predicted"/>